<comment type="caution">
    <text evidence="17">The sequence shown here is derived from an EMBL/GenBank/DDBJ whole genome shotgun (WGS) entry which is preliminary data.</text>
</comment>
<evidence type="ECO:0000256" key="1">
    <source>
        <dbReference type="ARBA" id="ARBA00001589"/>
    </source>
</evidence>
<evidence type="ECO:0000256" key="10">
    <source>
        <dbReference type="ARBA" id="ARBA00022723"/>
    </source>
</evidence>
<comment type="cofactor">
    <cofactor evidence="4">
        <name>Mg(2+)</name>
        <dbReference type="ChEBI" id="CHEBI:18420"/>
    </cofactor>
</comment>
<feature type="active site" description="Proton donor/acceptor" evidence="14">
    <location>
        <position position="287"/>
    </location>
</feature>
<evidence type="ECO:0000256" key="13">
    <source>
        <dbReference type="ARBA" id="ARBA00032464"/>
    </source>
</evidence>
<reference evidence="17" key="2">
    <citation type="submission" date="2021-08" db="EMBL/GenBank/DDBJ databases">
        <authorList>
            <person name="Eriksson T."/>
        </authorList>
    </citation>
    <scope>NUCLEOTIDE SEQUENCE</scope>
    <source>
        <strain evidence="17">Stoneville</strain>
        <tissue evidence="17">Whole head</tissue>
    </source>
</reference>
<comment type="catalytic activity">
    <reaction evidence="1">
        <text>D-glucono-1,5-lactone + H2O = D-gluconate + H(+)</text>
        <dbReference type="Rhea" id="RHEA:10440"/>
        <dbReference type="ChEBI" id="CHEBI:15377"/>
        <dbReference type="ChEBI" id="CHEBI:15378"/>
        <dbReference type="ChEBI" id="CHEBI:16217"/>
        <dbReference type="ChEBI" id="CHEBI:18391"/>
        <dbReference type="EC" id="3.1.1.17"/>
    </reaction>
</comment>
<dbReference type="InterPro" id="IPR011042">
    <property type="entry name" value="6-blade_b-propeller_TolB-like"/>
</dbReference>
<evidence type="ECO:0000259" key="16">
    <source>
        <dbReference type="Pfam" id="PF08450"/>
    </source>
</evidence>
<feature type="binding site" evidence="15">
    <location>
        <position position="180"/>
    </location>
    <ligand>
        <name>substrate</name>
    </ligand>
</feature>
<evidence type="ECO:0000256" key="12">
    <source>
        <dbReference type="ARBA" id="ARBA00022837"/>
    </source>
</evidence>
<feature type="domain" description="SMP-30/Gluconolactonase/LRE-like region" evidence="16">
    <location>
        <begin position="90"/>
        <end position="346"/>
    </location>
</feature>
<keyword evidence="12" id="KW-0106">Calcium</keyword>
<dbReference type="InterPro" id="IPR013658">
    <property type="entry name" value="SGL"/>
</dbReference>
<proteinExistence type="inferred from homology"/>
<evidence type="ECO:0000256" key="11">
    <source>
        <dbReference type="ARBA" id="ARBA00022801"/>
    </source>
</evidence>
<dbReference type="EMBL" id="JABDTM020019017">
    <property type="protein sequence ID" value="KAH0817677.1"/>
    <property type="molecule type" value="Genomic_DNA"/>
</dbReference>
<gene>
    <name evidence="17" type="ORF">GEV33_005114</name>
</gene>
<evidence type="ECO:0000256" key="2">
    <source>
        <dbReference type="ARBA" id="ARBA00001913"/>
    </source>
</evidence>
<keyword evidence="11" id="KW-0378">Hydrolase</keyword>
<evidence type="ECO:0000256" key="9">
    <source>
        <dbReference type="ARBA" id="ARBA00022490"/>
    </source>
</evidence>
<reference evidence="17" key="1">
    <citation type="journal article" date="2020" name="J Insects Food Feed">
        <title>The yellow mealworm (Tenebrio molitor) genome: a resource for the emerging insects as food and feed industry.</title>
        <authorList>
            <person name="Eriksson T."/>
            <person name="Andere A."/>
            <person name="Kelstrup H."/>
            <person name="Emery V."/>
            <person name="Picard C."/>
        </authorList>
    </citation>
    <scope>NUCLEOTIDE SEQUENCE</scope>
    <source>
        <strain evidence="17">Stoneville</strain>
        <tissue evidence="17">Whole head</tissue>
    </source>
</reference>
<evidence type="ECO:0000256" key="15">
    <source>
        <dbReference type="PIRSR" id="PIRSR605511-2"/>
    </source>
</evidence>
<protein>
    <recommendedName>
        <fullName evidence="8">Regucalcin</fullName>
        <ecNumber evidence="7">3.1.1.17</ecNumber>
    </recommendedName>
    <alternativeName>
        <fullName evidence="13">Gluconolactonase</fullName>
    </alternativeName>
</protein>
<dbReference type="Proteomes" id="UP000719412">
    <property type="component" value="Unassembled WGS sequence"/>
</dbReference>
<dbReference type="AlphaFoldDB" id="A0A8J6HNV4"/>
<evidence type="ECO:0000256" key="7">
    <source>
        <dbReference type="ARBA" id="ARBA00013227"/>
    </source>
</evidence>
<evidence type="ECO:0000256" key="6">
    <source>
        <dbReference type="ARBA" id="ARBA00008853"/>
    </source>
</evidence>
<comment type="similarity">
    <text evidence="6">Belongs to the SMP-30/CGR1 family.</text>
</comment>
<comment type="cofactor">
    <cofactor evidence="3">
        <name>Mn(2+)</name>
        <dbReference type="ChEBI" id="CHEBI:29035"/>
    </cofactor>
</comment>
<evidence type="ECO:0000256" key="5">
    <source>
        <dbReference type="ARBA" id="ARBA00004496"/>
    </source>
</evidence>
<keyword evidence="18" id="KW-1185">Reference proteome</keyword>
<accession>A0A8J6HNV4</accession>
<dbReference type="PANTHER" id="PTHR10907">
    <property type="entry name" value="REGUCALCIN"/>
    <property type="match status" value="1"/>
</dbReference>
<dbReference type="GO" id="GO:0019853">
    <property type="term" value="P:L-ascorbic acid biosynthetic process"/>
    <property type="evidence" value="ECO:0007669"/>
    <property type="project" value="TreeGrafter"/>
</dbReference>
<dbReference type="FunFam" id="2.120.10.30:FF:000027">
    <property type="entry name" value="Regucalcin homologue"/>
    <property type="match status" value="1"/>
</dbReference>
<evidence type="ECO:0000256" key="14">
    <source>
        <dbReference type="PIRSR" id="PIRSR605511-1"/>
    </source>
</evidence>
<keyword evidence="9" id="KW-0963">Cytoplasm</keyword>
<dbReference type="SUPFAM" id="SSF63829">
    <property type="entry name" value="Calcium-dependent phosphotriesterase"/>
    <property type="match status" value="2"/>
</dbReference>
<feature type="domain" description="SMP-30/Gluconolactonase/LRE-like region" evidence="16">
    <location>
        <begin position="382"/>
        <end position="600"/>
    </location>
</feature>
<feature type="binding site" evidence="15">
    <location>
        <position position="91"/>
    </location>
    <ligand>
        <name>a divalent metal cation</name>
        <dbReference type="ChEBI" id="CHEBI:60240"/>
    </ligand>
</feature>
<keyword evidence="15" id="KW-0862">Zinc</keyword>
<evidence type="ECO:0000313" key="18">
    <source>
        <dbReference type="Proteomes" id="UP000719412"/>
    </source>
</evidence>
<evidence type="ECO:0000256" key="8">
    <source>
        <dbReference type="ARBA" id="ARBA00016808"/>
    </source>
</evidence>
<feature type="binding site" evidence="15">
    <location>
        <position position="200"/>
    </location>
    <ligand>
        <name>substrate</name>
    </ligand>
</feature>
<dbReference type="GO" id="GO:0005737">
    <property type="term" value="C:cytoplasm"/>
    <property type="evidence" value="ECO:0007669"/>
    <property type="project" value="UniProtKB-SubCell"/>
</dbReference>
<sequence length="602" mass="67139">MTVQAFTRPFSIHSCHIVRNVITDPLRLASVRVGDKDSNKPRRMQLIAQFVGGACGPRFERHFQIHDFPKVAKIPKSPQLYQITHPVDHAEGPTWDDRKGLLYFVDIHAGNVYSYEYATRETHFVHLDGEVSPVVPSKNDPDLLIVGLNRTVVALDWDGKSNFCQIKPLTTVSKQFPTSRFNDGKADKQGRLWFGTIGFEDSRGVTPNHGVLYKMTRDNLDDPAVMIAPVNVSNGLAWNKANNKFYYIDTPTRKVIEYDYDDEKGEINSGRVVFDLGLYNSVTGFPDGMTTDEEDNLWIALYGGGAVIKVDPKTNYLLQIIAIPADAVTSVMWGGPHLDTLFVTTSRFRLTEEQRAMQPLAGSVFALVGPGVYQLTDPVDHSESPTWDTRNNILYFVNIHEGEIYKYDYETGQIDSIKLDGEVAPAIPSKADPNLLIAGLNRSVVAVEWNSESPATDRRILTTVSTKFPTSRFNDGKADKEGRLWIGTMGYEGPNGLTPDEGVFYEMTCDNFDPPLIKIAPVNISNGLAWNKANDKLYYIDTPTGQVVEYSYNNEKGEISDRRVAFDMNDHIGVITGSPDGMTIDEDDNLWVALYGGGALKM</sequence>
<dbReference type="GO" id="GO:0005509">
    <property type="term" value="F:calcium ion binding"/>
    <property type="evidence" value="ECO:0007669"/>
    <property type="project" value="TreeGrafter"/>
</dbReference>
<dbReference type="EC" id="3.1.1.17" evidence="7"/>
<comment type="cofactor">
    <cofactor evidence="2">
        <name>Ca(2+)</name>
        <dbReference type="ChEBI" id="CHEBI:29108"/>
    </cofactor>
</comment>
<evidence type="ECO:0000256" key="4">
    <source>
        <dbReference type="ARBA" id="ARBA00001946"/>
    </source>
</evidence>
<evidence type="ECO:0000313" key="17">
    <source>
        <dbReference type="EMBL" id="KAH0817677.1"/>
    </source>
</evidence>
<keyword evidence="10 15" id="KW-0479">Metal-binding</keyword>
<dbReference type="GO" id="GO:0004341">
    <property type="term" value="F:gluconolactonase activity"/>
    <property type="evidence" value="ECO:0007669"/>
    <property type="project" value="UniProtKB-EC"/>
</dbReference>
<evidence type="ECO:0000256" key="3">
    <source>
        <dbReference type="ARBA" id="ARBA00001936"/>
    </source>
</evidence>
<dbReference type="PRINTS" id="PR01790">
    <property type="entry name" value="SMP30FAMILY"/>
</dbReference>
<comment type="cofactor">
    <cofactor evidence="15">
        <name>Zn(2+)</name>
        <dbReference type="ChEBI" id="CHEBI:29105"/>
    </cofactor>
    <text evidence="15">Binds 1 divalent metal cation per subunit.</text>
</comment>
<dbReference type="PANTHER" id="PTHR10907:SF47">
    <property type="entry name" value="REGUCALCIN"/>
    <property type="match status" value="1"/>
</dbReference>
<feature type="binding site" evidence="15">
    <location>
        <position position="287"/>
    </location>
    <ligand>
        <name>a divalent metal cation</name>
        <dbReference type="ChEBI" id="CHEBI:60240"/>
    </ligand>
</feature>
<name>A0A8J6HNV4_TENMO</name>
<dbReference type="InterPro" id="IPR005511">
    <property type="entry name" value="SMP-30"/>
</dbReference>
<feature type="binding site" evidence="15">
    <location>
        <position position="234"/>
    </location>
    <ligand>
        <name>a divalent metal cation</name>
        <dbReference type="ChEBI" id="CHEBI:60240"/>
    </ligand>
</feature>
<dbReference type="Pfam" id="PF08450">
    <property type="entry name" value="SGL"/>
    <property type="match status" value="2"/>
</dbReference>
<feature type="binding site" evidence="15">
    <location>
        <position position="182"/>
    </location>
    <ligand>
        <name>substrate</name>
    </ligand>
</feature>
<organism evidence="17 18">
    <name type="scientific">Tenebrio molitor</name>
    <name type="common">Yellow mealworm beetle</name>
    <dbReference type="NCBI Taxonomy" id="7067"/>
    <lineage>
        <taxon>Eukaryota</taxon>
        <taxon>Metazoa</taxon>
        <taxon>Ecdysozoa</taxon>
        <taxon>Arthropoda</taxon>
        <taxon>Hexapoda</taxon>
        <taxon>Insecta</taxon>
        <taxon>Pterygota</taxon>
        <taxon>Neoptera</taxon>
        <taxon>Endopterygota</taxon>
        <taxon>Coleoptera</taxon>
        <taxon>Polyphaga</taxon>
        <taxon>Cucujiformia</taxon>
        <taxon>Tenebrionidae</taxon>
        <taxon>Tenebrio</taxon>
    </lineage>
</organism>
<dbReference type="Gene3D" id="2.120.10.30">
    <property type="entry name" value="TolB, C-terminal domain"/>
    <property type="match status" value="2"/>
</dbReference>
<comment type="subcellular location">
    <subcellularLocation>
        <location evidence="5">Cytoplasm</location>
    </subcellularLocation>
</comment>